<keyword evidence="1" id="KW-0805">Transcription regulation</keyword>
<protein>
    <recommendedName>
        <fullName evidence="5">Zn(2)-C6 fungal-type domain-containing protein</fullName>
    </recommendedName>
</protein>
<dbReference type="GO" id="GO:0008270">
    <property type="term" value="F:zinc ion binding"/>
    <property type="evidence" value="ECO:0007669"/>
    <property type="project" value="InterPro"/>
</dbReference>
<feature type="domain" description="Zn(2)-C6 fungal-type" evidence="5">
    <location>
        <begin position="27"/>
        <end position="57"/>
    </location>
</feature>
<organism evidence="6 7">
    <name type="scientific">Aspergillus carbonarius (strain ITEM 5010)</name>
    <dbReference type="NCBI Taxonomy" id="602072"/>
    <lineage>
        <taxon>Eukaryota</taxon>
        <taxon>Fungi</taxon>
        <taxon>Dikarya</taxon>
        <taxon>Ascomycota</taxon>
        <taxon>Pezizomycotina</taxon>
        <taxon>Eurotiomycetes</taxon>
        <taxon>Eurotiomycetidae</taxon>
        <taxon>Eurotiales</taxon>
        <taxon>Aspergillaceae</taxon>
        <taxon>Aspergillus</taxon>
        <taxon>Aspergillus subgen. Circumdati</taxon>
    </lineage>
</organism>
<dbReference type="PANTHER" id="PTHR37534">
    <property type="entry name" value="TRANSCRIPTIONAL ACTIVATOR PROTEIN UGA3"/>
    <property type="match status" value="1"/>
</dbReference>
<evidence type="ECO:0000259" key="5">
    <source>
        <dbReference type="PROSITE" id="PS50048"/>
    </source>
</evidence>
<keyword evidence="3" id="KW-0804">Transcription</keyword>
<dbReference type="GO" id="GO:0009893">
    <property type="term" value="P:positive regulation of metabolic process"/>
    <property type="evidence" value="ECO:0007669"/>
    <property type="project" value="UniProtKB-ARBA"/>
</dbReference>
<evidence type="ECO:0000256" key="1">
    <source>
        <dbReference type="ARBA" id="ARBA00023015"/>
    </source>
</evidence>
<gene>
    <name evidence="6" type="ORF">ASPCADRAFT_517925</name>
</gene>
<accession>A0A1R3RDK3</accession>
<dbReference type="OMA" id="HLEWILA"/>
<dbReference type="VEuPathDB" id="FungiDB:ASPCADRAFT_517925"/>
<dbReference type="OrthoDB" id="4356994at2759"/>
<name>A0A1R3RDK3_ASPC5</name>
<reference evidence="7" key="1">
    <citation type="journal article" date="2017" name="Genome Biol.">
        <title>Comparative genomics reveals high biological diversity and specific adaptations in the industrially and medically important fungal genus Aspergillus.</title>
        <authorList>
            <person name="de Vries R.P."/>
            <person name="Riley R."/>
            <person name="Wiebenga A."/>
            <person name="Aguilar-Osorio G."/>
            <person name="Amillis S."/>
            <person name="Uchima C.A."/>
            <person name="Anderluh G."/>
            <person name="Asadollahi M."/>
            <person name="Askin M."/>
            <person name="Barry K."/>
            <person name="Battaglia E."/>
            <person name="Bayram O."/>
            <person name="Benocci T."/>
            <person name="Braus-Stromeyer S.A."/>
            <person name="Caldana C."/>
            <person name="Canovas D."/>
            <person name="Cerqueira G.C."/>
            <person name="Chen F."/>
            <person name="Chen W."/>
            <person name="Choi C."/>
            <person name="Clum A."/>
            <person name="Dos Santos R.A."/>
            <person name="Damasio A.R."/>
            <person name="Diallinas G."/>
            <person name="Emri T."/>
            <person name="Fekete E."/>
            <person name="Flipphi M."/>
            <person name="Freyberg S."/>
            <person name="Gallo A."/>
            <person name="Gournas C."/>
            <person name="Habgood R."/>
            <person name="Hainaut M."/>
            <person name="Harispe M.L."/>
            <person name="Henrissat B."/>
            <person name="Hilden K.S."/>
            <person name="Hope R."/>
            <person name="Hossain A."/>
            <person name="Karabika E."/>
            <person name="Karaffa L."/>
            <person name="Karanyi Z."/>
            <person name="Krasevec N."/>
            <person name="Kuo A."/>
            <person name="Kusch H."/>
            <person name="LaButti K."/>
            <person name="Lagendijk E.L."/>
            <person name="Lapidus A."/>
            <person name="Levasseur A."/>
            <person name="Lindquist E."/>
            <person name="Lipzen A."/>
            <person name="Logrieco A.F."/>
            <person name="MacCabe A."/>
            <person name="Maekelae M.R."/>
            <person name="Malavazi I."/>
            <person name="Melin P."/>
            <person name="Meyer V."/>
            <person name="Mielnichuk N."/>
            <person name="Miskei M."/>
            <person name="Molnar A.P."/>
            <person name="Mule G."/>
            <person name="Ngan C.Y."/>
            <person name="Orejas M."/>
            <person name="Orosz E."/>
            <person name="Ouedraogo J.P."/>
            <person name="Overkamp K.M."/>
            <person name="Park H.-S."/>
            <person name="Perrone G."/>
            <person name="Piumi F."/>
            <person name="Punt P.J."/>
            <person name="Ram A.F."/>
            <person name="Ramon A."/>
            <person name="Rauscher S."/>
            <person name="Record E."/>
            <person name="Riano-Pachon D.M."/>
            <person name="Robert V."/>
            <person name="Roehrig J."/>
            <person name="Ruller R."/>
            <person name="Salamov A."/>
            <person name="Salih N.S."/>
            <person name="Samson R.A."/>
            <person name="Sandor E."/>
            <person name="Sanguinetti M."/>
            <person name="Schuetze T."/>
            <person name="Sepcic K."/>
            <person name="Shelest E."/>
            <person name="Sherlock G."/>
            <person name="Sophianopoulou V."/>
            <person name="Squina F.M."/>
            <person name="Sun H."/>
            <person name="Susca A."/>
            <person name="Todd R.B."/>
            <person name="Tsang A."/>
            <person name="Unkles S.E."/>
            <person name="van de Wiele N."/>
            <person name="van Rossen-Uffink D."/>
            <person name="Oliveira J.V."/>
            <person name="Vesth T.C."/>
            <person name="Visser J."/>
            <person name="Yu J.-H."/>
            <person name="Zhou M."/>
            <person name="Andersen M.R."/>
            <person name="Archer D.B."/>
            <person name="Baker S.E."/>
            <person name="Benoit I."/>
            <person name="Brakhage A.A."/>
            <person name="Braus G.H."/>
            <person name="Fischer R."/>
            <person name="Frisvad J.C."/>
            <person name="Goldman G.H."/>
            <person name="Houbraken J."/>
            <person name="Oakley B."/>
            <person name="Pocsi I."/>
            <person name="Scazzocchio C."/>
            <person name="Seiboth B."/>
            <person name="vanKuyk P.A."/>
            <person name="Wortman J."/>
            <person name="Dyer P.S."/>
            <person name="Grigoriev I.V."/>
        </authorList>
    </citation>
    <scope>NUCLEOTIDE SEQUENCE [LARGE SCALE GENOMIC DNA]</scope>
    <source>
        <strain evidence="7">ITEM 5010</strain>
    </source>
</reference>
<dbReference type="STRING" id="602072.A0A1R3RDK3"/>
<dbReference type="Proteomes" id="UP000188318">
    <property type="component" value="Unassembled WGS sequence"/>
</dbReference>
<keyword evidence="2" id="KW-0238">DNA-binding</keyword>
<evidence type="ECO:0000256" key="2">
    <source>
        <dbReference type="ARBA" id="ARBA00023125"/>
    </source>
</evidence>
<dbReference type="EMBL" id="KV907507">
    <property type="protein sequence ID" value="OOF92559.1"/>
    <property type="molecule type" value="Genomic_DNA"/>
</dbReference>
<dbReference type="Gene3D" id="4.10.240.10">
    <property type="entry name" value="Zn(2)-C6 fungal-type DNA-binding domain"/>
    <property type="match status" value="1"/>
</dbReference>
<dbReference type="Pfam" id="PF00172">
    <property type="entry name" value="Zn_clus"/>
    <property type="match status" value="1"/>
</dbReference>
<keyword evidence="7" id="KW-1185">Reference proteome</keyword>
<dbReference type="CDD" id="cd00067">
    <property type="entry name" value="GAL4"/>
    <property type="match status" value="1"/>
</dbReference>
<dbReference type="PANTHER" id="PTHR37534:SF46">
    <property type="entry name" value="ZN(II)2CYS6 TRANSCRIPTION FACTOR (EUROFUNG)"/>
    <property type="match status" value="1"/>
</dbReference>
<evidence type="ECO:0000256" key="3">
    <source>
        <dbReference type="ARBA" id="ARBA00023163"/>
    </source>
</evidence>
<evidence type="ECO:0000256" key="4">
    <source>
        <dbReference type="ARBA" id="ARBA00023242"/>
    </source>
</evidence>
<keyword evidence="4" id="KW-0539">Nucleus</keyword>
<dbReference type="InterPro" id="IPR036864">
    <property type="entry name" value="Zn2-C6_fun-type_DNA-bd_sf"/>
</dbReference>
<sequence length="588" mass="65854">MEIKYGWGGGNSESTCLSSGVRCYTGGCQRCVTKRVKCDEKHPCCSRCARLGSACEWVRPRPSLAARRRGFGPIKYRQTNDWTPKPILPKSKENVKDDVTHTGGLEGSVVISSLSSSRASSPSRSGFKWDLSATECLPPSAQDRSIVNPQNVASLDFMAPIWLTPATALFLVDAIGESPSLGSDDGQAVSFHHSVLAPLKSTRSPPFSAHALFLRHAWDKRIALHFLLAVSHSEMAIYQGQGTRPPAESRFHLQKGLELLVQVWNPVALSDHFEVMLSLLYMYMFWMRRDRLTPSRLRALSSTILAYVRLYGIDGLCTDEDLAFAPHHVNVPDKVLLSRVFIYLYDRDGFCSFFDCGGSFASYVNENSEASRKIWRLSRTAFLCLPRDNLGSDLTGIPEVEEAAVLQVYFELIRIHQRINSYSQRGSLDDEAMPVQRQLDQMRKLRFQERSSIFYRAASLEDEEHSPSLIEMVTVSLFYAVCIYLCRSRSPALGERPVPPEVQTALSGLVTTAHRTISRGSVQLLERFQWSLLILGLETNDPIHWDWVGKNITDAAIREVFHVCLRAKKQSGGSISMATIRQLVSGEV</sequence>
<proteinExistence type="predicted"/>
<dbReference type="GO" id="GO:0003677">
    <property type="term" value="F:DNA binding"/>
    <property type="evidence" value="ECO:0007669"/>
    <property type="project" value="UniProtKB-KW"/>
</dbReference>
<evidence type="ECO:0000313" key="7">
    <source>
        <dbReference type="Proteomes" id="UP000188318"/>
    </source>
</evidence>
<dbReference type="PROSITE" id="PS50048">
    <property type="entry name" value="ZN2_CY6_FUNGAL_2"/>
    <property type="match status" value="1"/>
</dbReference>
<evidence type="ECO:0000313" key="6">
    <source>
        <dbReference type="EMBL" id="OOF92559.1"/>
    </source>
</evidence>
<dbReference type="SUPFAM" id="SSF57701">
    <property type="entry name" value="Zn2/Cys6 DNA-binding domain"/>
    <property type="match status" value="1"/>
</dbReference>
<dbReference type="InterPro" id="IPR001138">
    <property type="entry name" value="Zn2Cys6_DnaBD"/>
</dbReference>
<dbReference type="GO" id="GO:0000981">
    <property type="term" value="F:DNA-binding transcription factor activity, RNA polymerase II-specific"/>
    <property type="evidence" value="ECO:0007669"/>
    <property type="project" value="InterPro"/>
</dbReference>
<dbReference type="AlphaFoldDB" id="A0A1R3RDK3"/>